<organism evidence="3 4">
    <name type="scientific">Lichenibacterium ramalinae</name>
    <dbReference type="NCBI Taxonomy" id="2316527"/>
    <lineage>
        <taxon>Bacteria</taxon>
        <taxon>Pseudomonadati</taxon>
        <taxon>Pseudomonadota</taxon>
        <taxon>Alphaproteobacteria</taxon>
        <taxon>Hyphomicrobiales</taxon>
        <taxon>Lichenihabitantaceae</taxon>
        <taxon>Lichenibacterium</taxon>
    </lineage>
</organism>
<protein>
    <recommendedName>
        <fullName evidence="5">Invasion associated locus B family protein</fullName>
    </recommendedName>
</protein>
<dbReference type="RefSeq" id="WP_129217496.1">
    <property type="nucleotide sequence ID" value="NZ_QYBC01000002.1"/>
</dbReference>
<evidence type="ECO:0000313" key="4">
    <source>
        <dbReference type="Proteomes" id="UP000289411"/>
    </source>
</evidence>
<sequence length="214" mass="22316">MIRVLKEQGRSTVAGASVLGLALSVSGALCLAAASPAAAASHHRKPAAAQAAKADDKPAEAKKDALSAKPTLVASYGDWGTYEAQGPKSKICYALAQPKERTPASLKRDQGYIFISTRPGEHVRNEVSVIMGLPLKEGSGDARAEVGTTNFDLVTKGQNAWMKDSAQEGQMIGVMKKHGRLLVKAPSSKGAVAVDSYSLNGLGQALDRVAKDCS</sequence>
<feature type="region of interest" description="Disordered" evidence="1">
    <location>
        <begin position="44"/>
        <end position="65"/>
    </location>
</feature>
<evidence type="ECO:0008006" key="5">
    <source>
        <dbReference type="Google" id="ProtNLM"/>
    </source>
</evidence>
<feature type="compositionally biased region" description="Basic and acidic residues" evidence="1">
    <location>
        <begin position="53"/>
        <end position="65"/>
    </location>
</feature>
<dbReference type="OrthoDB" id="9806572at2"/>
<reference evidence="3 4" key="2">
    <citation type="submission" date="2019-02" db="EMBL/GenBank/DDBJ databases">
        <title>'Lichenibacterium ramalinii' gen. nov. sp. nov., 'Lichenibacterium minor' gen. nov. sp. nov.</title>
        <authorList>
            <person name="Pankratov T."/>
        </authorList>
    </citation>
    <scope>NUCLEOTIDE SEQUENCE [LARGE SCALE GENOMIC DNA]</scope>
    <source>
        <strain evidence="3 4">RmlP001</strain>
    </source>
</reference>
<dbReference type="Proteomes" id="UP000289411">
    <property type="component" value="Unassembled WGS sequence"/>
</dbReference>
<keyword evidence="2" id="KW-0732">Signal</keyword>
<keyword evidence="4" id="KW-1185">Reference proteome</keyword>
<proteinExistence type="predicted"/>
<evidence type="ECO:0000256" key="2">
    <source>
        <dbReference type="SAM" id="SignalP"/>
    </source>
</evidence>
<reference evidence="3 4" key="1">
    <citation type="submission" date="2018-09" db="EMBL/GenBank/DDBJ databases">
        <authorList>
            <person name="Grouzdev D.S."/>
            <person name="Krutkina M.S."/>
        </authorList>
    </citation>
    <scope>NUCLEOTIDE SEQUENCE [LARGE SCALE GENOMIC DNA]</scope>
    <source>
        <strain evidence="3 4">RmlP001</strain>
    </source>
</reference>
<gene>
    <name evidence="3" type="ORF">D3272_02390</name>
</gene>
<comment type="caution">
    <text evidence="3">The sequence shown here is derived from an EMBL/GenBank/DDBJ whole genome shotgun (WGS) entry which is preliminary data.</text>
</comment>
<feature type="signal peptide" evidence="2">
    <location>
        <begin position="1"/>
        <end position="39"/>
    </location>
</feature>
<dbReference type="EMBL" id="QYBC01000002">
    <property type="protein sequence ID" value="RYB06957.1"/>
    <property type="molecule type" value="Genomic_DNA"/>
</dbReference>
<feature type="chain" id="PRO_5020757552" description="Invasion associated locus B family protein" evidence="2">
    <location>
        <begin position="40"/>
        <end position="214"/>
    </location>
</feature>
<evidence type="ECO:0000313" key="3">
    <source>
        <dbReference type="EMBL" id="RYB06957.1"/>
    </source>
</evidence>
<accession>A0A4Q2RFL3</accession>
<name>A0A4Q2RFL3_9HYPH</name>
<dbReference type="AlphaFoldDB" id="A0A4Q2RFL3"/>
<evidence type="ECO:0000256" key="1">
    <source>
        <dbReference type="SAM" id="MobiDB-lite"/>
    </source>
</evidence>